<dbReference type="Gene3D" id="3.30.870.10">
    <property type="entry name" value="Endonuclease Chain A"/>
    <property type="match status" value="2"/>
</dbReference>
<proteinExistence type="inferred from homology"/>
<keyword evidence="2" id="KW-0444">Lipid biosynthesis</keyword>
<evidence type="ECO:0000256" key="5">
    <source>
        <dbReference type="ARBA" id="ARBA00023098"/>
    </source>
</evidence>
<evidence type="ECO:0000256" key="7">
    <source>
        <dbReference type="ARBA" id="ARBA00023264"/>
    </source>
</evidence>
<feature type="domain" description="PLD phosphodiesterase" evidence="8">
    <location>
        <begin position="137"/>
        <end position="163"/>
    </location>
</feature>
<dbReference type="NCBIfam" id="NF006946">
    <property type="entry name" value="PRK09428.1"/>
    <property type="match status" value="1"/>
</dbReference>
<evidence type="ECO:0000256" key="6">
    <source>
        <dbReference type="ARBA" id="ARBA00023209"/>
    </source>
</evidence>
<dbReference type="SMART" id="SM00155">
    <property type="entry name" value="PLDc"/>
    <property type="match status" value="2"/>
</dbReference>
<evidence type="ECO:0000256" key="4">
    <source>
        <dbReference type="ARBA" id="ARBA00022737"/>
    </source>
</evidence>
<keyword evidence="10" id="KW-1185">Reference proteome</keyword>
<dbReference type="InterPro" id="IPR001736">
    <property type="entry name" value="PLipase_D/transphosphatidylase"/>
</dbReference>
<dbReference type="EMBL" id="JAGSPK010000001">
    <property type="protein sequence ID" value="MBR7791566.1"/>
    <property type="molecule type" value="Genomic_DNA"/>
</dbReference>
<keyword evidence="5" id="KW-0443">Lipid metabolism</keyword>
<dbReference type="InterPro" id="IPR025202">
    <property type="entry name" value="PLD-like_dom"/>
</dbReference>
<keyword evidence="6" id="KW-0594">Phospholipid biosynthesis</keyword>
<evidence type="ECO:0000256" key="2">
    <source>
        <dbReference type="ARBA" id="ARBA00022516"/>
    </source>
</evidence>
<evidence type="ECO:0000313" key="9">
    <source>
        <dbReference type="EMBL" id="MBR7791566.1"/>
    </source>
</evidence>
<gene>
    <name evidence="9" type="primary">pssA</name>
    <name evidence="9" type="ORF">KDM87_03085</name>
</gene>
<dbReference type="Pfam" id="PF13091">
    <property type="entry name" value="PLDc_2"/>
    <property type="match status" value="2"/>
</dbReference>
<dbReference type="SUPFAM" id="SSF56024">
    <property type="entry name" value="Phospholipase D/nuclease"/>
    <property type="match status" value="2"/>
</dbReference>
<keyword evidence="3 9" id="KW-0808">Transferase</keyword>
<keyword evidence="7" id="KW-1208">Phospholipid metabolism</keyword>
<reference evidence="9 10" key="1">
    <citation type="submission" date="2021-04" db="EMBL/GenBank/DDBJ databases">
        <title>novel species isolated from subtropical streams in China.</title>
        <authorList>
            <person name="Lu H."/>
        </authorList>
    </citation>
    <scope>NUCLEOTIDE SEQUENCE [LARGE SCALE GENOMIC DNA]</scope>
    <source>
        <strain evidence="9 10">FT147W</strain>
    </source>
</reference>
<dbReference type="EC" id="2.7.8.8" evidence="9"/>
<comment type="similarity">
    <text evidence="1">Belongs to the CDP-alcohol phosphatidyltransferase class-II family.</text>
</comment>
<dbReference type="PANTHER" id="PTHR12586">
    <property type="entry name" value="CDP-DIACYLGLYCEROL--SERINE O-PHOSPHATIDYLTRANSFERASE"/>
    <property type="match status" value="1"/>
</dbReference>
<feature type="domain" description="PLD phosphodiesterase" evidence="8">
    <location>
        <begin position="362"/>
        <end position="389"/>
    </location>
</feature>
<organism evidence="9 10">
    <name type="scientific">Undibacterium rivi</name>
    <dbReference type="NCBI Taxonomy" id="2828729"/>
    <lineage>
        <taxon>Bacteria</taxon>
        <taxon>Pseudomonadati</taxon>
        <taxon>Pseudomonadota</taxon>
        <taxon>Betaproteobacteria</taxon>
        <taxon>Burkholderiales</taxon>
        <taxon>Oxalobacteraceae</taxon>
        <taxon>Undibacterium</taxon>
    </lineage>
</organism>
<dbReference type="CDD" id="cd09136">
    <property type="entry name" value="PLDc_PSS_G_neg_2"/>
    <property type="match status" value="1"/>
</dbReference>
<evidence type="ECO:0000256" key="1">
    <source>
        <dbReference type="ARBA" id="ARBA00010682"/>
    </source>
</evidence>
<comment type="caution">
    <text evidence="9">The sequence shown here is derived from an EMBL/GenBank/DDBJ whole genome shotgun (WGS) entry which is preliminary data.</text>
</comment>
<dbReference type="Proteomes" id="UP000682982">
    <property type="component" value="Unassembled WGS sequence"/>
</dbReference>
<dbReference type="InterPro" id="IPR016270">
    <property type="entry name" value="PGS1"/>
</dbReference>
<protein>
    <submittedName>
        <fullName evidence="9">CDP-diacylglycerol--serine O-phosphatidyltransferase</fullName>
        <ecNumber evidence="9">2.7.8.8</ecNumber>
    </submittedName>
</protein>
<accession>A0ABS5GYM5</accession>
<name>A0ABS5GYM5_9BURK</name>
<dbReference type="RefSeq" id="WP_212677685.1">
    <property type="nucleotide sequence ID" value="NZ_JAGSPK010000001.1"/>
</dbReference>
<evidence type="ECO:0000313" key="10">
    <source>
        <dbReference type="Proteomes" id="UP000682982"/>
    </source>
</evidence>
<dbReference type="CDD" id="cd09134">
    <property type="entry name" value="PLDc_PSS_G_neg_1"/>
    <property type="match status" value="1"/>
</dbReference>
<dbReference type="PANTHER" id="PTHR12586:SF1">
    <property type="entry name" value="CDP-DIACYLGLYCEROL--GLYCEROL-3-PHOSPHATE 3-PHOSPHATIDYLTRANSFERASE, MITOCHONDRIAL"/>
    <property type="match status" value="1"/>
</dbReference>
<evidence type="ECO:0000256" key="3">
    <source>
        <dbReference type="ARBA" id="ARBA00022679"/>
    </source>
</evidence>
<sequence length="461" mass="52761">MKYPLMRYLNPRLSTDQLPAIPLQADAVRTLLGAAEYREELLKQIASAKHRIYLCSLYVQNDEAGAEVMEALYTAKAARPSLDIAVLVDWHRAQRGLIGERRQAGQQTGNAAWYQKLSRVHAEGVPVYGIPVQTSELFGVLHLKGFVIDDVVIYSGASINNVYLHKQEKYRHDRYLLIQNSVLATTMVDFIRQHLLLASAVHRLDKAEIPATRSIRNDIRRFREQLKKARYQFNEQFIGQYSETPPALSVTPLVGVGKNNPLNKAICQLLAASKSQIIICTPYFNFPRAVTREVNRALKRGVSVDIIVGDKVANDFFIPPEQPFKVISALPYLYEVNLRRFAKAHQQDIQKNQLRLRLWKDGENTYHLKGLWVDQCYALMTGNNLNPRAFRLDLENALLIHDPQQELLAQRNAELASIVEHTTLISDYRSLQKVKDYPEPVRKLLTRLSTIRLDRLAYRVL</sequence>
<keyword evidence="4" id="KW-0677">Repeat</keyword>
<dbReference type="GO" id="GO:0003882">
    <property type="term" value="F:CDP-diacylglycerol-serine O-phosphatidyltransferase activity"/>
    <property type="evidence" value="ECO:0007669"/>
    <property type="project" value="UniProtKB-EC"/>
</dbReference>
<dbReference type="PIRSF" id="PIRSF000850">
    <property type="entry name" value="Phospholipase_D_PSS"/>
    <property type="match status" value="1"/>
</dbReference>
<evidence type="ECO:0000259" key="8">
    <source>
        <dbReference type="SMART" id="SM00155"/>
    </source>
</evidence>